<dbReference type="FunFam" id="1.20.1280.50:FF:000037">
    <property type="entry name" value="F-box protein SKIP19"/>
    <property type="match status" value="1"/>
</dbReference>
<feature type="domain" description="F-box/LRR-repeat protein 15/At3g58940/PEG3-like LRR" evidence="3">
    <location>
        <begin position="185"/>
        <end position="255"/>
    </location>
</feature>
<dbReference type="InterPro" id="IPR001810">
    <property type="entry name" value="F-box_dom"/>
</dbReference>
<dbReference type="AlphaFoldDB" id="A0A3L6RLA9"/>
<dbReference type="SUPFAM" id="SSF81383">
    <property type="entry name" value="F-box domain"/>
    <property type="match status" value="1"/>
</dbReference>
<feature type="domain" description="F-box" evidence="2">
    <location>
        <begin position="32"/>
        <end position="77"/>
    </location>
</feature>
<dbReference type="Gene3D" id="1.20.1280.50">
    <property type="match status" value="1"/>
</dbReference>
<dbReference type="InterPro" id="IPR036047">
    <property type="entry name" value="F-box-like_dom_sf"/>
</dbReference>
<dbReference type="PANTHER" id="PTHR38926">
    <property type="entry name" value="F-BOX DOMAIN CONTAINING PROTEIN, EXPRESSED"/>
    <property type="match status" value="1"/>
</dbReference>
<dbReference type="Pfam" id="PF12937">
    <property type="entry name" value="F-box-like"/>
    <property type="match status" value="1"/>
</dbReference>
<accession>A0A3L6RLA9</accession>
<reference evidence="5" key="1">
    <citation type="journal article" date="2019" name="Nat. Commun.">
        <title>The genome of broomcorn millet.</title>
        <authorList>
            <person name="Zou C."/>
            <person name="Miki D."/>
            <person name="Li D."/>
            <person name="Tang Q."/>
            <person name="Xiao L."/>
            <person name="Rajput S."/>
            <person name="Deng P."/>
            <person name="Jia W."/>
            <person name="Huang R."/>
            <person name="Zhang M."/>
            <person name="Sun Y."/>
            <person name="Hu J."/>
            <person name="Fu X."/>
            <person name="Schnable P.S."/>
            <person name="Li F."/>
            <person name="Zhang H."/>
            <person name="Feng B."/>
            <person name="Zhu X."/>
            <person name="Liu R."/>
            <person name="Schnable J.C."/>
            <person name="Zhu J.-K."/>
            <person name="Zhang H."/>
        </authorList>
    </citation>
    <scope>NUCLEOTIDE SEQUENCE [LARGE SCALE GENOMIC DNA]</scope>
</reference>
<evidence type="ECO:0000256" key="1">
    <source>
        <dbReference type="SAM" id="MobiDB-lite"/>
    </source>
</evidence>
<gene>
    <name evidence="4" type="ORF">C2845_PM13G05000</name>
</gene>
<feature type="region of interest" description="Disordered" evidence="1">
    <location>
        <begin position="1"/>
        <end position="27"/>
    </location>
</feature>
<dbReference type="InterPro" id="IPR032675">
    <property type="entry name" value="LRR_dom_sf"/>
</dbReference>
<proteinExistence type="predicted"/>
<evidence type="ECO:0000313" key="5">
    <source>
        <dbReference type="Proteomes" id="UP000275267"/>
    </source>
</evidence>
<dbReference type="PANTHER" id="PTHR38926:SF71">
    <property type="entry name" value="OS08G0194350 PROTEIN"/>
    <property type="match status" value="1"/>
</dbReference>
<evidence type="ECO:0000259" key="3">
    <source>
        <dbReference type="Pfam" id="PF24758"/>
    </source>
</evidence>
<comment type="caution">
    <text evidence="4">The sequence shown here is derived from an EMBL/GenBank/DDBJ whole genome shotgun (WGS) entry which is preliminary data.</text>
</comment>
<dbReference type="Proteomes" id="UP000275267">
    <property type="component" value="Unassembled WGS sequence"/>
</dbReference>
<dbReference type="Pfam" id="PF24758">
    <property type="entry name" value="LRR_At5g56370"/>
    <property type="match status" value="1"/>
</dbReference>
<dbReference type="STRING" id="4540.A0A3L6RLA9"/>
<dbReference type="Gene3D" id="3.80.10.10">
    <property type="entry name" value="Ribonuclease Inhibitor"/>
    <property type="match status" value="1"/>
</dbReference>
<dbReference type="EMBL" id="PQIB02000008">
    <property type="protein sequence ID" value="RLN04868.1"/>
    <property type="molecule type" value="Genomic_DNA"/>
</dbReference>
<evidence type="ECO:0000259" key="2">
    <source>
        <dbReference type="Pfam" id="PF12937"/>
    </source>
</evidence>
<organism evidence="4 5">
    <name type="scientific">Panicum miliaceum</name>
    <name type="common">Proso millet</name>
    <name type="synonym">Broomcorn millet</name>
    <dbReference type="NCBI Taxonomy" id="4540"/>
    <lineage>
        <taxon>Eukaryota</taxon>
        <taxon>Viridiplantae</taxon>
        <taxon>Streptophyta</taxon>
        <taxon>Embryophyta</taxon>
        <taxon>Tracheophyta</taxon>
        <taxon>Spermatophyta</taxon>
        <taxon>Magnoliopsida</taxon>
        <taxon>Liliopsida</taxon>
        <taxon>Poales</taxon>
        <taxon>Poaceae</taxon>
        <taxon>PACMAD clade</taxon>
        <taxon>Panicoideae</taxon>
        <taxon>Panicodae</taxon>
        <taxon>Paniceae</taxon>
        <taxon>Panicinae</taxon>
        <taxon>Panicum</taxon>
        <taxon>Panicum sect. Panicum</taxon>
    </lineage>
</organism>
<dbReference type="InterPro" id="IPR055411">
    <property type="entry name" value="LRR_FXL15/At3g58940/PEG3-like"/>
</dbReference>
<sequence>MASPVRRRRCGEGMDAPPVGTGDDSPVTARDWSELPLDALATIFVKVGAVEILMGAGLVCRSWLQAAELPEVWRSVDMAWHKLVVDRNTNDDVLRAMAKAAVDCSGGRLEAFTGTRFVTDELLQYIGDRSVAGFEDPRPRLEPWRGVSNEGFTQLVARCPLLEDLLLVFCHKIGDRDVYEATGRACPRLWRFTQRKWSLTSIGKPSGDALGVAAMHELRSLTLVGSDVTNDELASVLDGCPHLELLHLSSDCFNIVSDDALRARCAGIKSLVLPPRRREVDDEDEY</sequence>
<dbReference type="SUPFAM" id="SSF52047">
    <property type="entry name" value="RNI-like"/>
    <property type="match status" value="1"/>
</dbReference>
<evidence type="ECO:0000313" key="4">
    <source>
        <dbReference type="EMBL" id="RLN04868.1"/>
    </source>
</evidence>
<name>A0A3L6RLA9_PANMI</name>
<keyword evidence="5" id="KW-1185">Reference proteome</keyword>
<protein>
    <submittedName>
        <fullName evidence="4">F-box/LRR-repeat protein 23</fullName>
    </submittedName>
</protein>
<dbReference type="OrthoDB" id="634519at2759"/>